<dbReference type="AlphaFoldDB" id="A0A1M6N7Q7"/>
<dbReference type="PROSITE" id="PS50111">
    <property type="entry name" value="CHEMOTAXIS_TRANSDUC_2"/>
    <property type="match status" value="1"/>
</dbReference>
<feature type="region of interest" description="Disordered" evidence="5">
    <location>
        <begin position="296"/>
        <end position="315"/>
    </location>
</feature>
<dbReference type="SMART" id="SM00283">
    <property type="entry name" value="MA"/>
    <property type="match status" value="1"/>
</dbReference>
<keyword evidence="6" id="KW-1133">Transmembrane helix</keyword>
<comment type="similarity">
    <text evidence="2">Belongs to the methyl-accepting chemotaxis (MCP) protein family.</text>
</comment>
<dbReference type="PANTHER" id="PTHR32089:SF112">
    <property type="entry name" value="LYSOZYME-LIKE PROTEIN-RELATED"/>
    <property type="match status" value="1"/>
</dbReference>
<dbReference type="GO" id="GO:0004888">
    <property type="term" value="F:transmembrane signaling receptor activity"/>
    <property type="evidence" value="ECO:0007669"/>
    <property type="project" value="InterPro"/>
</dbReference>
<reference evidence="9 10" key="1">
    <citation type="submission" date="2016-11" db="EMBL/GenBank/DDBJ databases">
        <authorList>
            <person name="Jaros S."/>
            <person name="Januszkiewicz K."/>
            <person name="Wedrychowicz H."/>
        </authorList>
    </citation>
    <scope>NUCLEOTIDE SEQUENCE [LARGE SCALE GENOMIC DNA]</scope>
    <source>
        <strain evidence="9 10">DSM 21864</strain>
    </source>
</reference>
<evidence type="ECO:0000256" key="5">
    <source>
        <dbReference type="SAM" id="MobiDB-lite"/>
    </source>
</evidence>
<sequence length="571" mass="62562">MKWFNNLKMKQKLISAFILVAMFIGVVGFFGINNMKKINKNAVLMHDYNLESIKTLTTVKQNIADLRASLLRIVYVQNDEQQNDALKKDIDKIQNDNKQILEKYEKTLISEAEKPIMTQFKNNLEAYNNASSLLIKYSDEKKYKEADASYSKVTEARTKVYEDLDKLIKLNTDDADNSYNDNNATYKRSLYITIAVISVGVVIAIILGLIIAIIISKQIVHVLSFAKAIGEGDLTQSINIDSKDEIGNMAKALNQAGSNMRNLISEIIGSASDISATSEELSATTQEISSRMEVASESSEQIAKGAQDLSATTEEVSASTEEIGATINELNNKAKDADVSVKAIKTRAFDVKEKATKNIQEGNIIYDEKRANIIKAIEEGRIVEEVKTMADSIGNIATQTNLLALNAAIEAARAGEQGRGFAVVSEEVRKLAEQSAEAVANIQTMVMQVQSAFNNLSQSGQEVLDFMANSVKPSFELLMSTGVQYEKDAEFVSEMSEDIAASTKQMSEVIDQVSGAIQNVSATAEESASGSEEILNNINEITIAVNDVAKAAQNQSELAQKLNTMVQSFKI</sequence>
<keyword evidence="10" id="KW-1185">Reference proteome</keyword>
<name>A0A1M6N7Q7_9CLOT</name>
<dbReference type="GO" id="GO:0006935">
    <property type="term" value="P:chemotaxis"/>
    <property type="evidence" value="ECO:0007669"/>
    <property type="project" value="InterPro"/>
</dbReference>
<feature type="coiled-coil region" evidence="4">
    <location>
        <begin position="76"/>
        <end position="103"/>
    </location>
</feature>
<evidence type="ECO:0000259" key="7">
    <source>
        <dbReference type="PROSITE" id="PS50111"/>
    </source>
</evidence>
<evidence type="ECO:0000259" key="8">
    <source>
        <dbReference type="PROSITE" id="PS50885"/>
    </source>
</evidence>
<evidence type="ECO:0000256" key="6">
    <source>
        <dbReference type="SAM" id="Phobius"/>
    </source>
</evidence>
<feature type="transmembrane region" description="Helical" evidence="6">
    <location>
        <begin position="13"/>
        <end position="32"/>
    </location>
</feature>
<dbReference type="CDD" id="cd06225">
    <property type="entry name" value="HAMP"/>
    <property type="match status" value="1"/>
</dbReference>
<feature type="domain" description="Methyl-accepting transducer" evidence="7">
    <location>
        <begin position="284"/>
        <end position="542"/>
    </location>
</feature>
<feature type="domain" description="HAMP" evidence="8">
    <location>
        <begin position="213"/>
        <end position="265"/>
    </location>
</feature>
<dbReference type="Pfam" id="PF00015">
    <property type="entry name" value="MCPsignal"/>
    <property type="match status" value="1"/>
</dbReference>
<keyword evidence="6" id="KW-0472">Membrane</keyword>
<proteinExistence type="inferred from homology"/>
<dbReference type="InterPro" id="IPR004089">
    <property type="entry name" value="MCPsignal_dom"/>
</dbReference>
<evidence type="ECO:0000313" key="10">
    <source>
        <dbReference type="Proteomes" id="UP000184080"/>
    </source>
</evidence>
<keyword evidence="1 3" id="KW-0807">Transducer</keyword>
<feature type="transmembrane region" description="Helical" evidence="6">
    <location>
        <begin position="190"/>
        <end position="215"/>
    </location>
</feature>
<evidence type="ECO:0000256" key="3">
    <source>
        <dbReference type="PROSITE-ProRule" id="PRU00284"/>
    </source>
</evidence>
<dbReference type="InterPro" id="IPR024478">
    <property type="entry name" value="HlyB_4HB_MCP"/>
</dbReference>
<evidence type="ECO:0000256" key="4">
    <source>
        <dbReference type="SAM" id="Coils"/>
    </source>
</evidence>
<protein>
    <submittedName>
        <fullName evidence="9">Methyl-accepting chemotaxis protein</fullName>
    </submittedName>
</protein>
<dbReference type="Pfam" id="PF00672">
    <property type="entry name" value="HAMP"/>
    <property type="match status" value="1"/>
</dbReference>
<dbReference type="Proteomes" id="UP000184080">
    <property type="component" value="Unassembled WGS sequence"/>
</dbReference>
<dbReference type="InterPro" id="IPR004090">
    <property type="entry name" value="Chemotax_Me-accpt_rcpt"/>
</dbReference>
<dbReference type="InterPro" id="IPR003660">
    <property type="entry name" value="HAMP_dom"/>
</dbReference>
<keyword evidence="4" id="KW-0175">Coiled coil</keyword>
<dbReference type="RefSeq" id="WP_073011784.1">
    <property type="nucleotide sequence ID" value="NZ_FQZO01000010.1"/>
</dbReference>
<dbReference type="STRING" id="1121298.SAMN05444401_0128"/>
<dbReference type="SMART" id="SM00304">
    <property type="entry name" value="HAMP"/>
    <property type="match status" value="2"/>
</dbReference>
<dbReference type="PROSITE" id="PS50885">
    <property type="entry name" value="HAMP"/>
    <property type="match status" value="1"/>
</dbReference>
<dbReference type="EMBL" id="FQZO01000010">
    <property type="protein sequence ID" value="SHJ91733.1"/>
    <property type="molecule type" value="Genomic_DNA"/>
</dbReference>
<dbReference type="GO" id="GO:0007165">
    <property type="term" value="P:signal transduction"/>
    <property type="evidence" value="ECO:0007669"/>
    <property type="project" value="UniProtKB-KW"/>
</dbReference>
<organism evidence="9 10">
    <name type="scientific">Clostridium amylolyticum</name>
    <dbReference type="NCBI Taxonomy" id="1121298"/>
    <lineage>
        <taxon>Bacteria</taxon>
        <taxon>Bacillati</taxon>
        <taxon>Bacillota</taxon>
        <taxon>Clostridia</taxon>
        <taxon>Eubacteriales</taxon>
        <taxon>Clostridiaceae</taxon>
        <taxon>Clostridium</taxon>
    </lineage>
</organism>
<dbReference type="PRINTS" id="PR00260">
    <property type="entry name" value="CHEMTRNSDUCR"/>
</dbReference>
<dbReference type="GO" id="GO:0016020">
    <property type="term" value="C:membrane"/>
    <property type="evidence" value="ECO:0007669"/>
    <property type="project" value="InterPro"/>
</dbReference>
<dbReference type="Gene3D" id="1.10.287.950">
    <property type="entry name" value="Methyl-accepting chemotaxis protein"/>
    <property type="match status" value="1"/>
</dbReference>
<accession>A0A1M6N7Q7</accession>
<evidence type="ECO:0000313" key="9">
    <source>
        <dbReference type="EMBL" id="SHJ91733.1"/>
    </source>
</evidence>
<gene>
    <name evidence="9" type="ORF">SAMN05444401_0128</name>
</gene>
<evidence type="ECO:0000256" key="2">
    <source>
        <dbReference type="ARBA" id="ARBA00029447"/>
    </source>
</evidence>
<evidence type="ECO:0000256" key="1">
    <source>
        <dbReference type="ARBA" id="ARBA00023224"/>
    </source>
</evidence>
<dbReference type="Pfam" id="PF12729">
    <property type="entry name" value="4HB_MCP_1"/>
    <property type="match status" value="1"/>
</dbReference>
<dbReference type="PANTHER" id="PTHR32089">
    <property type="entry name" value="METHYL-ACCEPTING CHEMOTAXIS PROTEIN MCPB"/>
    <property type="match status" value="1"/>
</dbReference>
<keyword evidence="6" id="KW-0812">Transmembrane</keyword>
<dbReference type="OrthoDB" id="1887545at2"/>
<dbReference type="SUPFAM" id="SSF58104">
    <property type="entry name" value="Methyl-accepting chemotaxis protein (MCP) signaling domain"/>
    <property type="match status" value="1"/>
</dbReference>